<dbReference type="STRING" id="341454.A0A4S2N8G1"/>
<dbReference type="PANTHER" id="PTHR23099">
    <property type="entry name" value="TRANSCRIPTIONAL REGULATOR"/>
    <property type="match status" value="1"/>
</dbReference>
<dbReference type="EMBL" id="ML220112">
    <property type="protein sequence ID" value="TGZ85679.1"/>
    <property type="molecule type" value="Genomic_DNA"/>
</dbReference>
<dbReference type="GO" id="GO:0006950">
    <property type="term" value="P:response to stress"/>
    <property type="evidence" value="ECO:0007669"/>
    <property type="project" value="UniProtKB-ARBA"/>
</dbReference>
<feature type="compositionally biased region" description="Polar residues" evidence="1">
    <location>
        <begin position="71"/>
        <end position="83"/>
    </location>
</feature>
<feature type="compositionally biased region" description="Acidic residues" evidence="1">
    <location>
        <begin position="301"/>
        <end position="310"/>
    </location>
</feature>
<organism evidence="3 4">
    <name type="scientific">Ascodesmis nigricans</name>
    <dbReference type="NCBI Taxonomy" id="341454"/>
    <lineage>
        <taxon>Eukaryota</taxon>
        <taxon>Fungi</taxon>
        <taxon>Dikarya</taxon>
        <taxon>Ascomycota</taxon>
        <taxon>Pezizomycotina</taxon>
        <taxon>Pezizomycetes</taxon>
        <taxon>Pezizales</taxon>
        <taxon>Ascodesmidaceae</taxon>
        <taxon>Ascodesmis</taxon>
    </lineage>
</organism>
<dbReference type="AlphaFoldDB" id="A0A4S2N8G1"/>
<dbReference type="SMART" id="SM00731">
    <property type="entry name" value="SprT"/>
    <property type="match status" value="1"/>
</dbReference>
<evidence type="ECO:0000313" key="3">
    <source>
        <dbReference type="EMBL" id="TGZ85679.1"/>
    </source>
</evidence>
<dbReference type="Proteomes" id="UP000298138">
    <property type="component" value="Unassembled WGS sequence"/>
</dbReference>
<proteinExistence type="predicted"/>
<evidence type="ECO:0000259" key="2">
    <source>
        <dbReference type="SMART" id="SM00731"/>
    </source>
</evidence>
<dbReference type="InParanoid" id="A0A4S2N8G1"/>
<feature type="region of interest" description="Disordered" evidence="1">
    <location>
        <begin position="404"/>
        <end position="437"/>
    </location>
</feature>
<feature type="compositionally biased region" description="Acidic residues" evidence="1">
    <location>
        <begin position="219"/>
        <end position="239"/>
    </location>
</feature>
<dbReference type="CDD" id="cd00084">
    <property type="entry name" value="HMG-box_SF"/>
    <property type="match status" value="1"/>
</dbReference>
<feature type="compositionally biased region" description="Polar residues" evidence="1">
    <location>
        <begin position="37"/>
        <end position="46"/>
    </location>
</feature>
<protein>
    <recommendedName>
        <fullName evidence="2">SprT-like domain-containing protein</fullName>
    </recommendedName>
</protein>
<feature type="compositionally biased region" description="Pro residues" evidence="1">
    <location>
        <begin position="416"/>
        <end position="426"/>
    </location>
</feature>
<keyword evidence="4" id="KW-1185">Reference proteome</keyword>
<feature type="region of interest" description="Disordered" evidence="1">
    <location>
        <begin position="1"/>
        <end position="383"/>
    </location>
</feature>
<feature type="domain" description="SprT-like" evidence="2">
    <location>
        <begin position="463"/>
        <end position="620"/>
    </location>
</feature>
<dbReference type="SUPFAM" id="SSF47095">
    <property type="entry name" value="HMG-box"/>
    <property type="match status" value="1"/>
</dbReference>
<dbReference type="OrthoDB" id="20772at2759"/>
<reference evidence="3 4" key="1">
    <citation type="submission" date="2019-04" db="EMBL/GenBank/DDBJ databases">
        <title>Comparative genomics and transcriptomics to analyze fruiting body development in filamentous ascomycetes.</title>
        <authorList>
            <consortium name="DOE Joint Genome Institute"/>
            <person name="Lutkenhaus R."/>
            <person name="Traeger S."/>
            <person name="Breuer J."/>
            <person name="Kuo A."/>
            <person name="Lipzen A."/>
            <person name="Pangilinan J."/>
            <person name="Dilworth D."/>
            <person name="Sandor L."/>
            <person name="Poggeler S."/>
            <person name="Barry K."/>
            <person name="Grigoriev I.V."/>
            <person name="Nowrousian M."/>
        </authorList>
    </citation>
    <scope>NUCLEOTIDE SEQUENCE [LARGE SCALE GENOMIC DNA]</scope>
    <source>
        <strain evidence="3 4">CBS 389.68</strain>
    </source>
</reference>
<dbReference type="PANTHER" id="PTHR23099:SF0">
    <property type="entry name" value="GERM CELL NUCLEAR ACIDIC PROTEIN"/>
    <property type="match status" value="1"/>
</dbReference>
<dbReference type="GO" id="GO:0005634">
    <property type="term" value="C:nucleus"/>
    <property type="evidence" value="ECO:0007669"/>
    <property type="project" value="TreeGrafter"/>
</dbReference>
<dbReference type="InterPro" id="IPR006640">
    <property type="entry name" value="SprT-like_domain"/>
</dbReference>
<gene>
    <name evidence="3" type="ORF">EX30DRAFT_361483</name>
</gene>
<sequence length="705" mass="77995">MARLCSVPRPPPAPAARDDISDSDDDLPPLENLIGKSKQSSRQQAVKKTASEPKTPGPRSKPTNPSPPQGSPVNDTKWPSLTDLQDALPECSSPPLPPLARPPLYTDSPDRNSNLSSSPPPVLPRRPLRRLVRGSERKPRSPSPSTSKERAEFGDNVPRKPTSRSKAPAKVVAIDISSDSESDVAPPTKAVTKNTTGRTAALAPLPLNPYLCDSASEGTESEEEDSDLDGFIVSDEDVEQPAKPPRNPFRKSLRQTSPIAVPKKQYVYNGSSEEEDEDTDLSGFIVNDDEEISFHNSSDELPSESDDEDFLPSPPRKLPPVSRGKIKVDENPQVREQHDTSVSERKPSSIWDLPSSSPQTLLKTPGKPSILPRNNPLRNIVNTPATSRHTNKILLSSSPVSSRLEDTYDFSSSPPSKMPPTLPPKTPSRSPTKKAPLASEKILAKTLREFKKNRVQLAETFLTELDKRVCDGALSRLYSSTGGIQLTWSKTLITTAGRAKHRGRFGGTGQSGSIELGEKMIDRPDRLYETLAHEFCHLTTMGLDGDLNDYHGPRFKAWGRKTEAAFPEYELDIKTTHDYTAEKKYHWTCEGCGYVYQRHSKSIRPEKQRCGPCKGRLVQTKPKPREIGTYAKFVQENLSSVRKTNPNTPHKELMRLVGVQWAEKKRVEAVAASPVKVVNVRKRSEVVEIPDSEDELHVVMSKLKV</sequence>
<evidence type="ECO:0000313" key="4">
    <source>
        <dbReference type="Proteomes" id="UP000298138"/>
    </source>
</evidence>
<feature type="compositionally biased region" description="Low complexity" evidence="1">
    <location>
        <begin position="200"/>
        <end position="218"/>
    </location>
</feature>
<dbReference type="InterPro" id="IPR036910">
    <property type="entry name" value="HMG_box_dom_sf"/>
</dbReference>
<accession>A0A4S2N8G1</accession>
<evidence type="ECO:0000256" key="1">
    <source>
        <dbReference type="SAM" id="MobiDB-lite"/>
    </source>
</evidence>
<feature type="compositionally biased region" description="Low complexity" evidence="1">
    <location>
        <begin position="427"/>
        <end position="436"/>
    </location>
</feature>
<feature type="compositionally biased region" description="Pro residues" evidence="1">
    <location>
        <begin position="92"/>
        <end position="101"/>
    </location>
</feature>
<dbReference type="Pfam" id="PF10263">
    <property type="entry name" value="SprT-like"/>
    <property type="match status" value="1"/>
</dbReference>
<feature type="compositionally biased region" description="Basic and acidic residues" evidence="1">
    <location>
        <begin position="326"/>
        <end position="347"/>
    </location>
</feature>
<name>A0A4S2N8G1_9PEZI</name>